<dbReference type="GO" id="GO:0008649">
    <property type="term" value="F:rRNA methyltransferase activity"/>
    <property type="evidence" value="ECO:0007669"/>
    <property type="project" value="TreeGrafter"/>
</dbReference>
<name>K0KLD6_WICCF</name>
<feature type="compositionally biased region" description="Basic and acidic residues" evidence="1">
    <location>
        <begin position="1"/>
        <end position="10"/>
    </location>
</feature>
<dbReference type="FunCoup" id="K0KLD6">
    <property type="interactions" value="30"/>
</dbReference>
<dbReference type="PANTHER" id="PTHR10335">
    <property type="entry name" value="RRNA 2-O-METHYLTRANSFERASE FIBRILLARIN"/>
    <property type="match status" value="1"/>
</dbReference>
<evidence type="ECO:0000256" key="1">
    <source>
        <dbReference type="SAM" id="MobiDB-lite"/>
    </source>
</evidence>
<dbReference type="PANTHER" id="PTHR10335:SF23">
    <property type="entry name" value="OB FOLD-CONTAINING PROTEIN, NUCLEIC ACID BINDING"/>
    <property type="match status" value="1"/>
</dbReference>
<dbReference type="GO" id="GO:0032040">
    <property type="term" value="C:small-subunit processome"/>
    <property type="evidence" value="ECO:0007669"/>
    <property type="project" value="TreeGrafter"/>
</dbReference>
<dbReference type="GO" id="GO:1990259">
    <property type="term" value="F:histone H2AQ104 methyltransferase activity"/>
    <property type="evidence" value="ECO:0007669"/>
    <property type="project" value="TreeGrafter"/>
</dbReference>
<evidence type="ECO:0000313" key="3">
    <source>
        <dbReference type="EMBL" id="CCH41933.1"/>
    </source>
</evidence>
<dbReference type="GO" id="GO:0003723">
    <property type="term" value="F:RNA binding"/>
    <property type="evidence" value="ECO:0007669"/>
    <property type="project" value="TreeGrafter"/>
</dbReference>
<keyword evidence="4" id="KW-1185">Reference proteome</keyword>
<feature type="domain" description="Swiss Army Knife RNA repair protein HAD" evidence="2">
    <location>
        <begin position="78"/>
        <end position="270"/>
    </location>
</feature>
<dbReference type="Proteomes" id="UP000009328">
    <property type="component" value="Unassembled WGS sequence"/>
</dbReference>
<accession>K0KLD6</accession>
<feature type="region of interest" description="Disordered" evidence="1">
    <location>
        <begin position="1"/>
        <end position="37"/>
    </location>
</feature>
<dbReference type="InParanoid" id="K0KLD6"/>
<dbReference type="GO" id="GO:0000494">
    <property type="term" value="P:box C/D sno(s)RNA 3'-end processing"/>
    <property type="evidence" value="ECO:0007669"/>
    <property type="project" value="TreeGrafter"/>
</dbReference>
<evidence type="ECO:0000313" key="4">
    <source>
        <dbReference type="Proteomes" id="UP000009328"/>
    </source>
</evidence>
<organism evidence="3 4">
    <name type="scientific">Wickerhamomyces ciferrii (strain ATCC 14091 / BCRC 22168 / CBS 111 / JCM 3599 / NBRC 0793 / NRRL Y-1031 F-60-10)</name>
    <name type="common">Yeast</name>
    <name type="synonym">Pichia ciferrii</name>
    <dbReference type="NCBI Taxonomy" id="1206466"/>
    <lineage>
        <taxon>Eukaryota</taxon>
        <taxon>Fungi</taxon>
        <taxon>Dikarya</taxon>
        <taxon>Ascomycota</taxon>
        <taxon>Saccharomycotina</taxon>
        <taxon>Saccharomycetes</taxon>
        <taxon>Phaffomycetales</taxon>
        <taxon>Wickerhamomycetaceae</taxon>
        <taxon>Wickerhamomyces</taxon>
    </lineage>
</organism>
<dbReference type="InterPro" id="IPR018812">
    <property type="entry name" value="SAK_HAD"/>
</dbReference>
<dbReference type="eggNOG" id="ENOG502S30I">
    <property type="taxonomic scope" value="Eukaryota"/>
</dbReference>
<protein>
    <recommendedName>
        <fullName evidence="2">Swiss Army Knife RNA repair protein HAD domain-containing protein</fullName>
    </recommendedName>
</protein>
<sequence length="455" mass="52647">MTVKHERKEANGGVTKKQKLKGSKSKNISIHERDEGINSSGENPITFWDCSKNIDVPKQPDQIKKLHVYDFDNTLFYSPCPNPNLFNDQTIGMLANSDMLSYGGWWSEPLIFKNMGAGWDVESQRQWESFWNQDVENLLKLSYEDDETLAIIMTGRKNKKFIEFISEILESRGIKYDGLMLKKGNFNTTIDYKTQVLTDILDHYNKIEQVSIYDDRPSQLNGFQKFLNEYTEAVRPELIYNLIPVSPEVKYLEPKKERALIEELLEQHNSLVDQGKSTAKLGRMTLKRSFFFSAYIVEVDSKAELLSYLIDKFNHIFTPEVQDSIDFQLDFIPISRNRVSAALELKINEDPEVEWKITSFGVSNDDAFAVRVEPVGVELPVKTLYDPPFLTIGTKRNSPTLTWERLEKIVDWVDLKDNVTIKTRFGQVVKFRIVKENANYNKTRYKRPLSSGTTE</sequence>
<dbReference type="EMBL" id="CAIF01000030">
    <property type="protein sequence ID" value="CCH41933.1"/>
    <property type="molecule type" value="Genomic_DNA"/>
</dbReference>
<proteinExistence type="predicted"/>
<evidence type="ECO:0000259" key="2">
    <source>
        <dbReference type="Pfam" id="PF10307"/>
    </source>
</evidence>
<dbReference type="AlphaFoldDB" id="K0KLD6"/>
<dbReference type="Pfam" id="PF10307">
    <property type="entry name" value="HAD_SAK_1"/>
    <property type="match status" value="1"/>
</dbReference>
<dbReference type="GO" id="GO:0031428">
    <property type="term" value="C:box C/D methylation guide snoRNP complex"/>
    <property type="evidence" value="ECO:0007669"/>
    <property type="project" value="TreeGrafter"/>
</dbReference>
<gene>
    <name evidence="3" type="ORF">BN7_1472</name>
</gene>
<comment type="caution">
    <text evidence="3">The sequence shown here is derived from an EMBL/GenBank/DDBJ whole genome shotgun (WGS) entry which is preliminary data.</text>
</comment>
<dbReference type="HOGENOM" id="CLU_022771_1_0_1"/>
<reference evidence="3 4" key="1">
    <citation type="journal article" date="2012" name="Eukaryot. Cell">
        <title>Draft genome sequence of Wickerhamomyces ciferrii NRRL Y-1031 F-60-10.</title>
        <authorList>
            <person name="Schneider J."/>
            <person name="Andrea H."/>
            <person name="Blom J."/>
            <person name="Jaenicke S."/>
            <person name="Ruckert C."/>
            <person name="Schorsch C."/>
            <person name="Szczepanowski R."/>
            <person name="Farwick M."/>
            <person name="Goesmann A."/>
            <person name="Puhler A."/>
            <person name="Schaffer S."/>
            <person name="Tauch A."/>
            <person name="Kohler T."/>
            <person name="Brinkrolf K."/>
        </authorList>
    </citation>
    <scope>NUCLEOTIDE SEQUENCE [LARGE SCALE GENOMIC DNA]</scope>
    <source>
        <strain evidence="4">ATCC 14091 / BCRC 22168 / CBS 111 / JCM 3599 / NBRC 0793 / NRRL Y-1031 F-60-10</strain>
    </source>
</reference>